<evidence type="ECO:0000256" key="4">
    <source>
        <dbReference type="ARBA" id="ARBA00022982"/>
    </source>
</evidence>
<evidence type="ECO:0000256" key="7">
    <source>
        <dbReference type="SAM" id="SignalP"/>
    </source>
</evidence>
<dbReference type="GO" id="GO:0009055">
    <property type="term" value="F:electron transfer activity"/>
    <property type="evidence" value="ECO:0007669"/>
    <property type="project" value="InterPro"/>
</dbReference>
<dbReference type="Pfam" id="PF02239">
    <property type="entry name" value="Cytochrom_D1"/>
    <property type="match status" value="2"/>
</dbReference>
<evidence type="ECO:0000259" key="8">
    <source>
        <dbReference type="PROSITE" id="PS51007"/>
    </source>
</evidence>
<dbReference type="InterPro" id="IPR008168">
    <property type="entry name" value="Cyt_C_IC"/>
</dbReference>
<proteinExistence type="predicted"/>
<protein>
    <submittedName>
        <fullName evidence="9">Cytochrome Cbb3</fullName>
    </submittedName>
</protein>
<dbReference type="AlphaFoldDB" id="A0A0A6P8K8"/>
<feature type="chain" id="PRO_5002030466" evidence="7">
    <location>
        <begin position="21"/>
        <end position="518"/>
    </location>
</feature>
<dbReference type="InterPro" id="IPR011048">
    <property type="entry name" value="Haem_d1_sf"/>
</dbReference>
<dbReference type="Gene3D" id="2.140.10.20">
    <property type="entry name" value="C-terminal (heme d1) domain of cytochrome cd1-nitrite reductase"/>
    <property type="match status" value="1"/>
</dbReference>
<evidence type="ECO:0000313" key="9">
    <source>
        <dbReference type="EMBL" id="KHD06609.1"/>
    </source>
</evidence>
<evidence type="ECO:0000313" key="10">
    <source>
        <dbReference type="Proteomes" id="UP000030428"/>
    </source>
</evidence>
<evidence type="ECO:0000256" key="3">
    <source>
        <dbReference type="ARBA" id="ARBA00022723"/>
    </source>
</evidence>
<dbReference type="Gene3D" id="1.10.760.10">
    <property type="entry name" value="Cytochrome c-like domain"/>
    <property type="match status" value="1"/>
</dbReference>
<gene>
    <name evidence="9" type="ORF">PN36_13985</name>
</gene>
<evidence type="ECO:0000256" key="1">
    <source>
        <dbReference type="ARBA" id="ARBA00022448"/>
    </source>
</evidence>
<keyword evidence="7" id="KW-0732">Signal</keyword>
<organism evidence="9 10">
    <name type="scientific">Candidatus Thiomargarita nelsonii</name>
    <dbReference type="NCBI Taxonomy" id="1003181"/>
    <lineage>
        <taxon>Bacteria</taxon>
        <taxon>Pseudomonadati</taxon>
        <taxon>Pseudomonadota</taxon>
        <taxon>Gammaproteobacteria</taxon>
        <taxon>Thiotrichales</taxon>
        <taxon>Thiotrichaceae</taxon>
        <taxon>Thiomargarita</taxon>
    </lineage>
</organism>
<dbReference type="SUPFAM" id="SSF46626">
    <property type="entry name" value="Cytochrome c"/>
    <property type="match status" value="1"/>
</dbReference>
<keyword evidence="1" id="KW-0813">Transport</keyword>
<evidence type="ECO:0000256" key="5">
    <source>
        <dbReference type="ARBA" id="ARBA00023004"/>
    </source>
</evidence>
<dbReference type="InterPro" id="IPR003143">
    <property type="entry name" value="Cyt_cd1_C_sf"/>
</dbReference>
<dbReference type="GO" id="GO:0005506">
    <property type="term" value="F:iron ion binding"/>
    <property type="evidence" value="ECO:0007669"/>
    <property type="project" value="InterPro"/>
</dbReference>
<dbReference type="PRINTS" id="PR00605">
    <property type="entry name" value="CYTCHROMECIC"/>
</dbReference>
<dbReference type="Pfam" id="PF13442">
    <property type="entry name" value="Cytochrome_CBB3"/>
    <property type="match status" value="1"/>
</dbReference>
<keyword evidence="10" id="KW-1185">Reference proteome</keyword>
<keyword evidence="4" id="KW-0249">Electron transport</keyword>
<keyword evidence="2 6" id="KW-0349">Heme</keyword>
<name>A0A0A6P8K8_9GAMM</name>
<evidence type="ECO:0000256" key="2">
    <source>
        <dbReference type="ARBA" id="ARBA00022617"/>
    </source>
</evidence>
<dbReference type="Proteomes" id="UP000030428">
    <property type="component" value="Unassembled WGS sequence"/>
</dbReference>
<dbReference type="CDD" id="cd20777">
    <property type="entry name" value="8prop_heme-binding_NirN"/>
    <property type="match status" value="1"/>
</dbReference>
<evidence type="ECO:0000256" key="6">
    <source>
        <dbReference type="PROSITE-ProRule" id="PRU00433"/>
    </source>
</evidence>
<dbReference type="PANTHER" id="PTHR47197">
    <property type="entry name" value="PROTEIN NIRF"/>
    <property type="match status" value="1"/>
</dbReference>
<accession>A0A0A6P8K8</accession>
<dbReference type="InterPro" id="IPR009056">
    <property type="entry name" value="Cyt_c-like_dom"/>
</dbReference>
<keyword evidence="3 6" id="KW-0479">Metal-binding</keyword>
<dbReference type="GO" id="GO:0020037">
    <property type="term" value="F:heme binding"/>
    <property type="evidence" value="ECO:0007669"/>
    <property type="project" value="InterPro"/>
</dbReference>
<dbReference type="SUPFAM" id="SSF51004">
    <property type="entry name" value="C-terminal (heme d1) domain of cytochrome cd1-nitrite reductase"/>
    <property type="match status" value="1"/>
</dbReference>
<feature type="signal peptide" evidence="7">
    <location>
        <begin position="1"/>
        <end position="20"/>
    </location>
</feature>
<feature type="domain" description="Cytochrome c" evidence="8">
    <location>
        <begin position="17"/>
        <end position="95"/>
    </location>
</feature>
<dbReference type="PROSITE" id="PS51007">
    <property type="entry name" value="CYTC"/>
    <property type="match status" value="1"/>
</dbReference>
<dbReference type="PANTHER" id="PTHR47197:SF3">
    <property type="entry name" value="DIHYDRO-HEME D1 DEHYDROGENASE"/>
    <property type="match status" value="1"/>
</dbReference>
<dbReference type="InterPro" id="IPR051200">
    <property type="entry name" value="Host-pathogen_enzymatic-act"/>
</dbReference>
<comment type="caution">
    <text evidence="9">The sequence shown here is derived from an EMBL/GenBank/DDBJ whole genome shotgun (WGS) entry which is preliminary data.</text>
</comment>
<reference evidence="9 10" key="1">
    <citation type="journal article" date="2016" name="Front. Microbiol.">
        <title>Single-Cell (Meta-)Genomics of a Dimorphic Candidatus Thiomargarita nelsonii Reveals Genomic Plasticity.</title>
        <authorList>
            <person name="Flood B.E."/>
            <person name="Fliss P."/>
            <person name="Jones D.S."/>
            <person name="Dick G.J."/>
            <person name="Jain S."/>
            <person name="Kaster A.K."/>
            <person name="Winkel M."/>
            <person name="Mussmann M."/>
            <person name="Bailey J."/>
        </authorList>
    </citation>
    <scope>NUCLEOTIDE SEQUENCE [LARGE SCALE GENOMIC DNA]</scope>
    <source>
        <strain evidence="9">Hydrate Ridge</strain>
    </source>
</reference>
<keyword evidence="5 6" id="KW-0408">Iron</keyword>
<sequence>MIKKIPIIASLMMIMSAGNATDNVLYTQHCASCHGADRLGGTGPALLPGNLSRLRRSKANAVIKQKQPATQMPAFADKLTDPQIQALVNYIYTPLPEIPRMGMGEIKATHVIHYGDAQLRNKPVYDADPLNLFLVVEKGDHHVTVLDGDKLEPIYRFASRFALHGGLKYSSDGRFVYLASRDGWIGKFDLYNLKMVAEIRAGINTRNLAVSGDDRYVMVANYLPHTLVVLDARDLSPIKVIDVGDGTGKTSRVSAVYTASPRHSFIAALKDIKEVWEIPYSHKAEALPVYRGPMHDYRQDSGEEQLIEQQEFPIRRIKLDNFLDDFFFDQDYLHLIGAARDGAKGQVVNLIVGRKIAELDLPGMPHLGSGIIWDYQGKSVLATPNLKESVVSVIDMGTWKTIKRIETLGPGFFMRSHENTRYAWVDVFFGPNKDAVHVIDKSTLEIVKTLRPVPGKTAAHVEFDRYGRYVLLSIWDLEGALIVYDAATLKEVKRLPMRKPSGKYNVYNKIHLSSGTSH</sequence>
<dbReference type="EMBL" id="JSZA02000047">
    <property type="protein sequence ID" value="KHD06609.1"/>
    <property type="molecule type" value="Genomic_DNA"/>
</dbReference>
<dbReference type="InterPro" id="IPR036909">
    <property type="entry name" value="Cyt_c-like_dom_sf"/>
</dbReference>